<accession>A0A3P3XH91</accession>
<dbReference type="AlphaFoldDB" id="A0A3P3XH91"/>
<sequence>MNIKIILNGGLKTCCKSYSKEYIHEAVKSWLTDKDVLEVVDVREQAYKLDELAAYAKQFFQENTFPIVYIDDRLIAIGQIPDKNSLFEVSAKLDEYQITREAIYKAAKEYELVPAEQEAEEV</sequence>
<proteinExistence type="predicted"/>
<name>A0A3P3XH91_9SPIR</name>
<gene>
    <name evidence="1" type="ORF">SPIROBIBN47_150034</name>
</gene>
<reference evidence="1" key="1">
    <citation type="submission" date="2017-02" db="EMBL/GenBank/DDBJ databases">
        <authorList>
            <person name="Regsiter A."/>
            <person name="William W."/>
        </authorList>
    </citation>
    <scope>NUCLEOTIDE SEQUENCE</scope>
    <source>
        <strain evidence="1">Bib</strain>
    </source>
</reference>
<organism evidence="1">
    <name type="scientific">uncultured spirochete</name>
    <dbReference type="NCBI Taxonomy" id="156406"/>
    <lineage>
        <taxon>Bacteria</taxon>
        <taxon>Pseudomonadati</taxon>
        <taxon>Spirochaetota</taxon>
        <taxon>Spirochaetia</taxon>
        <taxon>Spirochaetales</taxon>
        <taxon>environmental samples</taxon>
    </lineage>
</organism>
<dbReference type="EMBL" id="FWDM01000007">
    <property type="protein sequence ID" value="SLM10532.1"/>
    <property type="molecule type" value="Genomic_DNA"/>
</dbReference>
<protein>
    <submittedName>
        <fullName evidence="1">Uncharacterized protein</fullName>
    </submittedName>
</protein>
<evidence type="ECO:0000313" key="1">
    <source>
        <dbReference type="EMBL" id="SLM10532.1"/>
    </source>
</evidence>